<feature type="transmembrane region" description="Helical" evidence="7">
    <location>
        <begin position="6"/>
        <end position="35"/>
    </location>
</feature>
<keyword evidence="10" id="KW-1185">Reference proteome</keyword>
<feature type="transmembrane region" description="Helical" evidence="7">
    <location>
        <begin position="221"/>
        <end position="240"/>
    </location>
</feature>
<dbReference type="GO" id="GO:0022857">
    <property type="term" value="F:transmembrane transporter activity"/>
    <property type="evidence" value="ECO:0007669"/>
    <property type="project" value="UniProtKB-UniRule"/>
</dbReference>
<evidence type="ECO:0000256" key="1">
    <source>
        <dbReference type="ARBA" id="ARBA00004429"/>
    </source>
</evidence>
<comment type="subcellular location">
    <subcellularLocation>
        <location evidence="1 7">Cell inner membrane</location>
        <topology evidence="1 7">Multi-pass membrane protein</topology>
    </subcellularLocation>
</comment>
<keyword evidence="3 7" id="KW-0997">Cell inner membrane</keyword>
<evidence type="ECO:0000313" key="9">
    <source>
        <dbReference type="EMBL" id="RFC62874.1"/>
    </source>
</evidence>
<comment type="function">
    <text evidence="7">Part of the tripartite ATP-independent periplasmic (TRAP) transport system.</text>
</comment>
<accession>A0A371X1H0</accession>
<evidence type="ECO:0000256" key="2">
    <source>
        <dbReference type="ARBA" id="ARBA00022475"/>
    </source>
</evidence>
<keyword evidence="6 7" id="KW-0472">Membrane</keyword>
<feature type="domain" description="TRAP C4-dicarboxylate transport system permease DctM subunit" evidence="8">
    <location>
        <begin position="8"/>
        <end position="423"/>
    </location>
</feature>
<comment type="caution">
    <text evidence="9">The sequence shown here is derived from an EMBL/GenBank/DDBJ whole genome shotgun (WGS) entry which is preliminary data.</text>
</comment>
<comment type="subunit">
    <text evidence="7">The complex comprises the extracytoplasmic solute receptor protein and the two transmembrane proteins.</text>
</comment>
<evidence type="ECO:0000259" key="8">
    <source>
        <dbReference type="Pfam" id="PF06808"/>
    </source>
</evidence>
<organism evidence="9 10">
    <name type="scientific">Fulvimarina endophytica</name>
    <dbReference type="NCBI Taxonomy" id="2293836"/>
    <lineage>
        <taxon>Bacteria</taxon>
        <taxon>Pseudomonadati</taxon>
        <taxon>Pseudomonadota</taxon>
        <taxon>Alphaproteobacteria</taxon>
        <taxon>Hyphomicrobiales</taxon>
        <taxon>Aurantimonadaceae</taxon>
        <taxon>Fulvimarina</taxon>
    </lineage>
</organism>
<keyword evidence="2" id="KW-1003">Cell membrane</keyword>
<dbReference type="Proteomes" id="UP000264310">
    <property type="component" value="Unassembled WGS sequence"/>
</dbReference>
<dbReference type="PANTHER" id="PTHR33362">
    <property type="entry name" value="SIALIC ACID TRAP TRANSPORTER PERMEASE PROTEIN SIAT-RELATED"/>
    <property type="match status" value="1"/>
</dbReference>
<proteinExistence type="inferred from homology"/>
<sequence>MIEPVIVVVILLGLIAFGAPIFLALGAAGLTGLYMARGSMAFFFGPTSLFGQLNSFELLALPLFVLMGAFLAATPVGANLFRAAVIWLQWLRGGLAISTVGASAVFGAVSGVSIAGVAAVGSIAVPQMLERGYSRRLAAGSVVASGALAMLIPPSVPLIIYGAVSSVSVADLFIGGIVPGISLALALCVYVYIRARLHPEEAPRGEYVHYSWGERMRALGGIWHAMLLIVIVLGAIYSGIATPSEAAAFGAVGAFLVAVGIFRCLDFKGVLKVLGQSARISGAILIIMGCARIFGDYLNLVRVPDTITSLLIGTDLPPVAILLLIMLILVGLGMLVDAVSLIVVTTPILLPLITALGYDPLWFGIILVMNLEIAVITPPVGLNLYTLKAVAPMLRIEEIVRSVVPFVLIQFAMLALFVAVPELALWLPNLMR</sequence>
<dbReference type="OrthoDB" id="7912926at2"/>
<name>A0A371X1H0_9HYPH</name>
<dbReference type="PANTHER" id="PTHR33362:SF5">
    <property type="entry name" value="C4-DICARBOXYLATE TRAP TRANSPORTER LARGE PERMEASE PROTEIN DCTM"/>
    <property type="match status" value="1"/>
</dbReference>
<dbReference type="InterPro" id="IPR004681">
    <property type="entry name" value="TRAP_DctM"/>
</dbReference>
<evidence type="ECO:0000256" key="7">
    <source>
        <dbReference type="RuleBase" id="RU369079"/>
    </source>
</evidence>
<feature type="transmembrane region" description="Helical" evidence="7">
    <location>
        <begin position="307"/>
        <end position="331"/>
    </location>
</feature>
<dbReference type="AlphaFoldDB" id="A0A371X1H0"/>
<keyword evidence="5 7" id="KW-1133">Transmembrane helix</keyword>
<comment type="similarity">
    <text evidence="7">Belongs to the TRAP transporter large permease family.</text>
</comment>
<keyword evidence="4 7" id="KW-0812">Transmembrane</keyword>
<protein>
    <recommendedName>
        <fullName evidence="7">TRAP transporter large permease protein</fullName>
    </recommendedName>
</protein>
<feature type="transmembrane region" description="Helical" evidence="7">
    <location>
        <begin position="338"/>
        <end position="356"/>
    </location>
</feature>
<dbReference type="RefSeq" id="WP_116683689.1">
    <property type="nucleotide sequence ID" value="NZ_QURL01000005.1"/>
</dbReference>
<feature type="transmembrane region" description="Helical" evidence="7">
    <location>
        <begin position="96"/>
        <end position="125"/>
    </location>
</feature>
<evidence type="ECO:0000256" key="5">
    <source>
        <dbReference type="ARBA" id="ARBA00022989"/>
    </source>
</evidence>
<evidence type="ECO:0000256" key="6">
    <source>
        <dbReference type="ARBA" id="ARBA00023136"/>
    </source>
</evidence>
<reference evidence="9 10" key="1">
    <citation type="submission" date="2018-08" db="EMBL/GenBank/DDBJ databases">
        <title>Fulvimarina sp. 85, whole genome shotgun sequence.</title>
        <authorList>
            <person name="Tuo L."/>
        </authorList>
    </citation>
    <scope>NUCLEOTIDE SEQUENCE [LARGE SCALE GENOMIC DNA]</scope>
    <source>
        <strain evidence="9 10">85</strain>
    </source>
</reference>
<feature type="transmembrane region" description="Helical" evidence="7">
    <location>
        <begin position="172"/>
        <end position="193"/>
    </location>
</feature>
<feature type="transmembrane region" description="Helical" evidence="7">
    <location>
        <begin position="246"/>
        <end position="265"/>
    </location>
</feature>
<gene>
    <name evidence="9" type="ORF">DYI37_13005</name>
</gene>
<keyword evidence="7" id="KW-0813">Transport</keyword>
<feature type="transmembrane region" description="Helical" evidence="7">
    <location>
        <begin position="406"/>
        <end position="427"/>
    </location>
</feature>
<feature type="transmembrane region" description="Helical" evidence="7">
    <location>
        <begin position="56"/>
        <end position="76"/>
    </location>
</feature>
<evidence type="ECO:0000313" key="10">
    <source>
        <dbReference type="Proteomes" id="UP000264310"/>
    </source>
</evidence>
<evidence type="ECO:0000256" key="4">
    <source>
        <dbReference type="ARBA" id="ARBA00022692"/>
    </source>
</evidence>
<evidence type="ECO:0000256" key="3">
    <source>
        <dbReference type="ARBA" id="ARBA00022519"/>
    </source>
</evidence>
<dbReference type="NCBIfam" id="TIGR00786">
    <property type="entry name" value="dctM"/>
    <property type="match status" value="1"/>
</dbReference>
<feature type="transmembrane region" description="Helical" evidence="7">
    <location>
        <begin position="362"/>
        <end position="385"/>
    </location>
</feature>
<dbReference type="EMBL" id="QURL01000005">
    <property type="protein sequence ID" value="RFC62874.1"/>
    <property type="molecule type" value="Genomic_DNA"/>
</dbReference>
<feature type="transmembrane region" description="Helical" evidence="7">
    <location>
        <begin position="277"/>
        <end position="295"/>
    </location>
</feature>
<feature type="transmembrane region" description="Helical" evidence="7">
    <location>
        <begin position="137"/>
        <end position="160"/>
    </location>
</feature>
<dbReference type="Pfam" id="PF06808">
    <property type="entry name" value="DctM"/>
    <property type="match status" value="1"/>
</dbReference>
<dbReference type="GO" id="GO:0005886">
    <property type="term" value="C:plasma membrane"/>
    <property type="evidence" value="ECO:0007669"/>
    <property type="project" value="UniProtKB-SubCell"/>
</dbReference>
<dbReference type="InterPro" id="IPR010656">
    <property type="entry name" value="DctM"/>
</dbReference>
<dbReference type="PIRSF" id="PIRSF006066">
    <property type="entry name" value="HI0050"/>
    <property type="match status" value="1"/>
</dbReference>